<comment type="caution">
    <text evidence="2">The sequence shown here is derived from an EMBL/GenBank/DDBJ whole genome shotgun (WGS) entry which is preliminary data.</text>
</comment>
<organism evidence="2 3">
    <name type="scientific">Alicyclobacillus sacchari</name>
    <dbReference type="NCBI Taxonomy" id="392010"/>
    <lineage>
        <taxon>Bacteria</taxon>
        <taxon>Bacillati</taxon>
        <taxon>Bacillota</taxon>
        <taxon>Bacilli</taxon>
        <taxon>Bacillales</taxon>
        <taxon>Alicyclobacillaceae</taxon>
        <taxon>Alicyclobacillus</taxon>
    </lineage>
</organism>
<name>A0A4R8L6F5_9BACL</name>
<reference evidence="2 3" key="1">
    <citation type="submission" date="2019-03" db="EMBL/GenBank/DDBJ databases">
        <title>Genomic Encyclopedia of Type Strains, Phase IV (KMG-IV): sequencing the most valuable type-strain genomes for metagenomic binning, comparative biology and taxonomic classification.</title>
        <authorList>
            <person name="Goeker M."/>
        </authorList>
    </citation>
    <scope>NUCLEOTIDE SEQUENCE [LARGE SCALE GENOMIC DNA]</scope>
    <source>
        <strain evidence="2 3">DSM 17974</strain>
    </source>
</reference>
<dbReference type="RefSeq" id="WP_040288210.1">
    <property type="nucleotide sequence ID" value="NZ_SORF01000037.1"/>
</dbReference>
<evidence type="ECO:0000256" key="1">
    <source>
        <dbReference type="SAM" id="SignalP"/>
    </source>
</evidence>
<protein>
    <submittedName>
        <fullName evidence="2">Uncharacterized protein</fullName>
    </submittedName>
</protein>
<gene>
    <name evidence="2" type="ORF">C7445_1371</name>
</gene>
<dbReference type="EMBL" id="SORF01000037">
    <property type="protein sequence ID" value="TDY38252.1"/>
    <property type="molecule type" value="Genomic_DNA"/>
</dbReference>
<keyword evidence="3" id="KW-1185">Reference proteome</keyword>
<dbReference type="Proteomes" id="UP000294581">
    <property type="component" value="Unassembled WGS sequence"/>
</dbReference>
<proteinExistence type="predicted"/>
<feature type="signal peptide" evidence="1">
    <location>
        <begin position="1"/>
        <end position="25"/>
    </location>
</feature>
<feature type="chain" id="PRO_5020946534" evidence="1">
    <location>
        <begin position="26"/>
        <end position="236"/>
    </location>
</feature>
<evidence type="ECO:0000313" key="3">
    <source>
        <dbReference type="Proteomes" id="UP000294581"/>
    </source>
</evidence>
<dbReference type="AlphaFoldDB" id="A0A4R8L6F5"/>
<accession>A0A4R8L6F5</accession>
<sequence length="236" mass="24349">MLKNRILSSIAAGVVVLSVSSVAYADTTSNTTSSVSASSSQAGSFNVQTLVQEVNPYIKTSANGTLSIAPSTLSQLNLTSQEQSFVLNGISNYNSLVLNHEVNPLTHLAGLVSSMSQAASLSSATAASTDGLPASWFTSSSPQTAEFDYWWGDQQVYNEKATRNLIKDATLVASGASLAGAALAPVPGVDVLSVVAGLYAGIYGFSAAMLDSYDNGYGDWINWAGGVPFNMGGNVA</sequence>
<evidence type="ECO:0000313" key="2">
    <source>
        <dbReference type="EMBL" id="TDY38252.1"/>
    </source>
</evidence>
<keyword evidence="1" id="KW-0732">Signal</keyword>